<dbReference type="Gene3D" id="3.30.40.10">
    <property type="entry name" value="Zinc/RING finger domain, C3HC4 (zinc finger)"/>
    <property type="match status" value="1"/>
</dbReference>
<evidence type="ECO:0000256" key="5">
    <source>
        <dbReference type="ARBA" id="ARBA00022679"/>
    </source>
</evidence>
<dbReference type="GO" id="GO:0005789">
    <property type="term" value="C:endoplasmic reticulum membrane"/>
    <property type="evidence" value="ECO:0007669"/>
    <property type="project" value="TreeGrafter"/>
</dbReference>
<feature type="transmembrane region" description="Helical" evidence="15">
    <location>
        <begin position="1196"/>
        <end position="1216"/>
    </location>
</feature>
<dbReference type="InterPro" id="IPR056521">
    <property type="entry name" value="MARCHF6-like_C"/>
</dbReference>
<evidence type="ECO:0000256" key="13">
    <source>
        <dbReference type="PROSITE-ProRule" id="PRU00175"/>
    </source>
</evidence>
<dbReference type="Pfam" id="PF23113">
    <property type="entry name" value="MARCHF6_C"/>
    <property type="match status" value="1"/>
</dbReference>
<comment type="catalytic activity">
    <reaction evidence="1">
        <text>S-ubiquitinyl-[E2 ubiquitin-conjugating enzyme]-L-cysteine + [acceptor protein]-L-lysine = [E2 ubiquitin-conjugating enzyme]-L-cysteine + N(6)-ubiquitinyl-[acceptor protein]-L-lysine.</text>
        <dbReference type="EC" id="2.3.2.27"/>
    </reaction>
</comment>
<feature type="transmembrane region" description="Helical" evidence="15">
    <location>
        <begin position="1383"/>
        <end position="1408"/>
    </location>
</feature>
<feature type="compositionally biased region" description="Basic and acidic residues" evidence="14">
    <location>
        <begin position="302"/>
        <end position="318"/>
    </location>
</feature>
<dbReference type="SUPFAM" id="SSF57850">
    <property type="entry name" value="RING/U-box"/>
    <property type="match status" value="1"/>
</dbReference>
<feature type="transmembrane region" description="Helical" evidence="15">
    <location>
        <begin position="87"/>
        <end position="109"/>
    </location>
</feature>
<feature type="transmembrane region" description="Helical" evidence="15">
    <location>
        <begin position="1155"/>
        <end position="1176"/>
    </location>
</feature>
<evidence type="ECO:0000256" key="1">
    <source>
        <dbReference type="ARBA" id="ARBA00000900"/>
    </source>
</evidence>
<comment type="caution">
    <text evidence="18">The sequence shown here is derived from an EMBL/GenBank/DDBJ whole genome shotgun (WGS) entry which is preliminary data.</text>
</comment>
<dbReference type="GO" id="GO:0036503">
    <property type="term" value="P:ERAD pathway"/>
    <property type="evidence" value="ECO:0007669"/>
    <property type="project" value="TreeGrafter"/>
</dbReference>
<keyword evidence="7" id="KW-0479">Metal-binding</keyword>
<keyword evidence="6 15" id="KW-0812">Transmembrane</keyword>
<dbReference type="GO" id="GO:0008270">
    <property type="term" value="F:zinc ion binding"/>
    <property type="evidence" value="ECO:0007669"/>
    <property type="project" value="UniProtKB-KW"/>
</dbReference>
<dbReference type="EMBL" id="JASBNA010000012">
    <property type="protein sequence ID" value="KAK7687757.1"/>
    <property type="molecule type" value="Genomic_DNA"/>
</dbReference>
<evidence type="ECO:0000256" key="2">
    <source>
        <dbReference type="ARBA" id="ARBA00004141"/>
    </source>
</evidence>
<keyword evidence="11 15" id="KW-1133">Transmembrane helix</keyword>
<feature type="compositionally biased region" description="Acidic residues" evidence="14">
    <location>
        <begin position="593"/>
        <end position="604"/>
    </location>
</feature>
<feature type="transmembrane region" description="Helical" evidence="15">
    <location>
        <begin position="810"/>
        <end position="831"/>
    </location>
</feature>
<name>A0AAW0G5W0_9APHY</name>
<organism evidence="18 19">
    <name type="scientific">Cerrena zonata</name>
    <dbReference type="NCBI Taxonomy" id="2478898"/>
    <lineage>
        <taxon>Eukaryota</taxon>
        <taxon>Fungi</taxon>
        <taxon>Dikarya</taxon>
        <taxon>Basidiomycota</taxon>
        <taxon>Agaricomycotina</taxon>
        <taxon>Agaricomycetes</taxon>
        <taxon>Polyporales</taxon>
        <taxon>Cerrenaceae</taxon>
        <taxon>Cerrena</taxon>
    </lineage>
</organism>
<accession>A0AAW0G5W0</accession>
<dbReference type="InterPro" id="IPR013083">
    <property type="entry name" value="Znf_RING/FYVE/PHD"/>
</dbReference>
<dbReference type="EC" id="2.3.2.27" evidence="4"/>
<reference evidence="18 19" key="1">
    <citation type="submission" date="2022-09" db="EMBL/GenBank/DDBJ databases">
        <authorList>
            <person name="Palmer J.M."/>
        </authorList>
    </citation>
    <scope>NUCLEOTIDE SEQUENCE [LARGE SCALE GENOMIC DNA]</scope>
    <source>
        <strain evidence="18 19">DSM 7382</strain>
    </source>
</reference>
<comment type="subcellular location">
    <subcellularLocation>
        <location evidence="2">Membrane</location>
        <topology evidence="2">Multi-pass membrane protein</topology>
    </subcellularLocation>
</comment>
<evidence type="ECO:0000313" key="18">
    <source>
        <dbReference type="EMBL" id="KAK7687757.1"/>
    </source>
</evidence>
<keyword evidence="8 13" id="KW-0863">Zinc-finger</keyword>
<feature type="compositionally biased region" description="Basic and acidic residues" evidence="14">
    <location>
        <begin position="568"/>
        <end position="585"/>
    </location>
</feature>
<dbReference type="PANTHER" id="PTHR13145">
    <property type="entry name" value="SSM4 PROTEIN"/>
    <property type="match status" value="1"/>
</dbReference>
<feature type="domain" description="RING-type" evidence="16">
    <location>
        <begin position="8"/>
        <end position="55"/>
    </location>
</feature>
<evidence type="ECO:0000259" key="17">
    <source>
        <dbReference type="PROSITE" id="PS51292"/>
    </source>
</evidence>
<keyword evidence="19" id="KW-1185">Reference proteome</keyword>
<feature type="transmembrane region" description="Helical" evidence="15">
    <location>
        <begin position="1005"/>
        <end position="1023"/>
    </location>
</feature>
<dbReference type="Pfam" id="PF12906">
    <property type="entry name" value="RINGv"/>
    <property type="match status" value="1"/>
</dbReference>
<evidence type="ECO:0000256" key="9">
    <source>
        <dbReference type="ARBA" id="ARBA00022786"/>
    </source>
</evidence>
<evidence type="ECO:0000256" key="15">
    <source>
        <dbReference type="SAM" id="Phobius"/>
    </source>
</evidence>
<comment type="pathway">
    <text evidence="3">Protein modification; protein ubiquitination.</text>
</comment>
<protein>
    <recommendedName>
        <fullName evidence="4">RING-type E3 ubiquitin transferase</fullName>
        <ecNumber evidence="4">2.3.2.27</ecNumber>
    </recommendedName>
</protein>
<dbReference type="InterPro" id="IPR001841">
    <property type="entry name" value="Znf_RING"/>
</dbReference>
<feature type="domain" description="RING-CH-type" evidence="17">
    <location>
        <begin position="1"/>
        <end position="61"/>
    </location>
</feature>
<evidence type="ECO:0000256" key="6">
    <source>
        <dbReference type="ARBA" id="ARBA00022692"/>
    </source>
</evidence>
<keyword evidence="5" id="KW-0808">Transferase</keyword>
<keyword evidence="10" id="KW-0862">Zinc</keyword>
<dbReference type="SMART" id="SM00744">
    <property type="entry name" value="RINGv"/>
    <property type="match status" value="1"/>
</dbReference>
<keyword evidence="12 15" id="KW-0472">Membrane</keyword>
<feature type="transmembrane region" description="Helical" evidence="15">
    <location>
        <begin position="962"/>
        <end position="985"/>
    </location>
</feature>
<feature type="compositionally biased region" description="Pro residues" evidence="14">
    <location>
        <begin position="255"/>
        <end position="266"/>
    </location>
</feature>
<evidence type="ECO:0000256" key="11">
    <source>
        <dbReference type="ARBA" id="ARBA00022989"/>
    </source>
</evidence>
<evidence type="ECO:0000256" key="10">
    <source>
        <dbReference type="ARBA" id="ARBA00022833"/>
    </source>
</evidence>
<evidence type="ECO:0000259" key="16">
    <source>
        <dbReference type="PROSITE" id="PS50089"/>
    </source>
</evidence>
<feature type="transmembrane region" description="Helical" evidence="15">
    <location>
        <begin position="852"/>
        <end position="883"/>
    </location>
</feature>
<feature type="transmembrane region" description="Helical" evidence="15">
    <location>
        <begin position="1287"/>
        <end position="1306"/>
    </location>
</feature>
<dbReference type="CDD" id="cd16702">
    <property type="entry name" value="RING_CH-C4HC3_MARCH6"/>
    <property type="match status" value="1"/>
</dbReference>
<feature type="compositionally biased region" description="Low complexity" evidence="14">
    <location>
        <begin position="321"/>
        <end position="333"/>
    </location>
</feature>
<dbReference type="GO" id="GO:0061630">
    <property type="term" value="F:ubiquitin protein ligase activity"/>
    <property type="evidence" value="ECO:0007669"/>
    <property type="project" value="UniProtKB-EC"/>
</dbReference>
<gene>
    <name evidence="18" type="ORF">QCA50_008976</name>
</gene>
<dbReference type="PROSITE" id="PS51292">
    <property type="entry name" value="ZF_RING_CH"/>
    <property type="match status" value="1"/>
</dbReference>
<evidence type="ECO:0000256" key="4">
    <source>
        <dbReference type="ARBA" id="ARBA00012483"/>
    </source>
</evidence>
<feature type="transmembrane region" description="Helical" evidence="15">
    <location>
        <begin position="903"/>
        <end position="924"/>
    </location>
</feature>
<evidence type="ECO:0000256" key="3">
    <source>
        <dbReference type="ARBA" id="ARBA00004906"/>
    </source>
</evidence>
<feature type="transmembrane region" description="Helical" evidence="15">
    <location>
        <begin position="1341"/>
        <end position="1363"/>
    </location>
</feature>
<evidence type="ECO:0000313" key="19">
    <source>
        <dbReference type="Proteomes" id="UP001385951"/>
    </source>
</evidence>
<feature type="transmembrane region" description="Helical" evidence="15">
    <location>
        <begin position="182"/>
        <end position="202"/>
    </location>
</feature>
<feature type="region of interest" description="Disordered" evidence="14">
    <location>
        <begin position="239"/>
        <end position="345"/>
    </location>
</feature>
<feature type="transmembrane region" description="Helical" evidence="15">
    <location>
        <begin position="1250"/>
        <end position="1275"/>
    </location>
</feature>
<feature type="compositionally biased region" description="Basic and acidic residues" evidence="14">
    <location>
        <begin position="503"/>
        <end position="515"/>
    </location>
</feature>
<dbReference type="FunFam" id="3.30.40.10:FF:000287">
    <property type="entry name" value="RING finger membrane protein"/>
    <property type="match status" value="1"/>
</dbReference>
<evidence type="ECO:0000256" key="7">
    <source>
        <dbReference type="ARBA" id="ARBA00022723"/>
    </source>
</evidence>
<keyword evidence="9" id="KW-0833">Ubl conjugation pathway</keyword>
<feature type="region of interest" description="Disordered" evidence="14">
    <location>
        <begin position="499"/>
        <end position="604"/>
    </location>
</feature>
<dbReference type="PANTHER" id="PTHR13145:SF0">
    <property type="entry name" value="E3 UBIQUITIN-PROTEIN LIGASE MARCHF6"/>
    <property type="match status" value="1"/>
</dbReference>
<proteinExistence type="predicted"/>
<evidence type="ECO:0000256" key="12">
    <source>
        <dbReference type="ARBA" id="ARBA00023136"/>
    </source>
</evidence>
<dbReference type="InterPro" id="IPR011016">
    <property type="entry name" value="Znf_RING-CH"/>
</dbReference>
<feature type="compositionally biased region" description="Acidic residues" evidence="14">
    <location>
        <begin position="531"/>
        <end position="543"/>
    </location>
</feature>
<sequence length="1438" mass="161847">MQEEQDTCRICSAPAEPDQPLFYPCKCSGTIRYIHQDCLTTWLAHSKKKTCDVCKYPYTFTKVYSPDMPARLPITLVIRKLIQQAGLGVLFGLRGVLVATVWLAFLPWATVWTWRMYFATGDATAWWISNRPKPEHLAITEPSLNATTSSFHEADIPPISPNATLLTTVLLHPAVRSVSADIVTGQIIASVIILGFVAVFLLREWIAQNARPGVFDDAEPPPEPEVAVPHGDVAELAHDIGPPPVEPVRVRPRPENLPVPAAPRPANPFQADHRRHRIAIPNHPRVDPKVNPTPDEGIPESDDIRKVRRRLESPERRPSPRARSLPRRMPSSSNGKAPMESQPLDLKPEQQEFTFNFKIPEQKVAPEAPEVHRDDDMFYHTPTRIPVYDEPVEPGGLRQVRIVAPDLSGHYPPRRPPMPGISLPPHVLASPSTVDLPRSRINTPLASPGLASYSAPEEIEAGPSRGYFGPENLDEETLQEFERYFAQQRSDVPGLVDAGPAHVPHDVVDVDHDGLDSADTSQEIPQHWSDDEFEEEEEEEDHEDAIIPFGVPPPGEDPDADLNGDGRNALRDDRPGEPENGRDVNRVPQPDGDGIDPDDMDANIEDDMDGALEAIGLRGPIYGVLQNAAFMTFVLDATLGILVWLPFTIGKTVALLSLDPARMVEVIHAPIRAIRFITDPIVDLVSWFLTITVVLPLSHLILQGLTAIMGLFITSSDRVVEASPSLFNRTLEAFNVVVDQSRTFFLPPDLNDVTLAAPTLFERLAENDSSFFHLAEPYFAPIGETVRTQYQLFTETWVRLATSDTTGSKVFAIVLGYSLDILIMAIYLNVLTFGSVKSVGRAVRNAMRQQLLVLKVAIFIIIELVVFPLGCGVMLDACSVWLLPHGSLRSRVAFLTFAPLTAAFYHWVIGTMFMYQFAVLLAGCRSIMRAGAMWFIKDPQDQNFHPIRDILERPTFVQIKKLLLSAVMYGIVVAFSTATFSGILKFFRGTIMPFRWRILEPLSEIPIDLLLFHLVLPYTLHYFRPRKRLTEKSIALWKYLAHQLRLTSYMFGGRVDTEEYTPKHWSWKNLVFREDRSLDKDIACDGTFWRVPNHDNIAQVRNERAIIEVDVEGQPIDDEGRRLMALLDAEATKAKRDIKTDFTVVYVPPNFRRRIIVFILCLWVVGAIFLAGSLAVPIVLGRALFRAFTSRPIHDGYSFIVGFYSLWAAYLFYTILPRMDRHRQRHGGELPRASFPLYLAKRGLLWFAKIFYLAFFFGVVIPTLVALVVELYLVLPIRHAYNPEMKLRIRMVDMWALGLLYSKIALRAHRMQPDGFLARGIEQLRRHGWTHPDPIRATKEVIVPLIGGLIAMILAPPSIVWLGHKLLRLPLEESSVYLSIYPALFAVAGCTHGIVVLSSLMGTWSQAVRDKEFLMEMRLQNLESEAERKSQGTQTEKV</sequence>
<dbReference type="PROSITE" id="PS50089">
    <property type="entry name" value="ZF_RING_2"/>
    <property type="match status" value="1"/>
</dbReference>
<feature type="transmembrane region" description="Helical" evidence="15">
    <location>
        <begin position="684"/>
        <end position="713"/>
    </location>
</feature>
<evidence type="ECO:0000256" key="14">
    <source>
        <dbReference type="SAM" id="MobiDB-lite"/>
    </source>
</evidence>
<evidence type="ECO:0000256" key="8">
    <source>
        <dbReference type="ARBA" id="ARBA00022771"/>
    </source>
</evidence>
<dbReference type="Proteomes" id="UP001385951">
    <property type="component" value="Unassembled WGS sequence"/>
</dbReference>